<feature type="compositionally biased region" description="Polar residues" evidence="1">
    <location>
        <begin position="27"/>
        <end position="41"/>
    </location>
</feature>
<dbReference type="EMBL" id="NPEU01000169">
    <property type="protein sequence ID" value="RAI37678.1"/>
    <property type="molecule type" value="Genomic_DNA"/>
</dbReference>
<evidence type="ECO:0000256" key="2">
    <source>
        <dbReference type="SAM" id="SignalP"/>
    </source>
</evidence>
<comment type="caution">
    <text evidence="3">The sequence shown here is derived from an EMBL/GenBank/DDBJ whole genome shotgun (WGS) entry which is preliminary data.</text>
</comment>
<feature type="region of interest" description="Disordered" evidence="1">
    <location>
        <begin position="26"/>
        <end position="124"/>
    </location>
</feature>
<gene>
    <name evidence="3" type="ORF">CH338_15295</name>
</gene>
<keyword evidence="2" id="KW-0732">Signal</keyword>
<evidence type="ECO:0000256" key="1">
    <source>
        <dbReference type="SAM" id="MobiDB-lite"/>
    </source>
</evidence>
<dbReference type="RefSeq" id="WP_111358010.1">
    <property type="nucleotide sequence ID" value="NZ_NHSK01000225.1"/>
</dbReference>
<feature type="signal peptide" evidence="2">
    <location>
        <begin position="1"/>
        <end position="26"/>
    </location>
</feature>
<feature type="chain" id="PRO_5016404942" description="Translation initiation factor IF-2" evidence="2">
    <location>
        <begin position="27"/>
        <end position="124"/>
    </location>
</feature>
<keyword evidence="4" id="KW-1185">Reference proteome</keyword>
<evidence type="ECO:0000313" key="3">
    <source>
        <dbReference type="EMBL" id="RAI37678.1"/>
    </source>
</evidence>
<accession>A0A327KQR3</accession>
<sequence length="124" mass="11716">MPSTTKLFRAGVLALGVTALAMPAFAQTGNPANPTGTETPNNVPPKGNIGTSGATGGVGQPGMAPGAPMGTTGAGGADSLGDSRRPSTMPPTSSGVPAENLGARGSNAPSAVPNPGPKGNIGGN</sequence>
<protein>
    <recommendedName>
        <fullName evidence="5">Translation initiation factor IF-2</fullName>
    </recommendedName>
</protein>
<feature type="compositionally biased region" description="Low complexity" evidence="1">
    <location>
        <begin position="61"/>
        <end position="71"/>
    </location>
</feature>
<name>A0A327KQR3_9BRAD</name>
<evidence type="ECO:0000313" key="4">
    <source>
        <dbReference type="Proteomes" id="UP000248863"/>
    </source>
</evidence>
<organism evidence="3 4">
    <name type="scientific">Rhodoplanes elegans</name>
    <dbReference type="NCBI Taxonomy" id="29408"/>
    <lineage>
        <taxon>Bacteria</taxon>
        <taxon>Pseudomonadati</taxon>
        <taxon>Pseudomonadota</taxon>
        <taxon>Alphaproteobacteria</taxon>
        <taxon>Hyphomicrobiales</taxon>
        <taxon>Nitrobacteraceae</taxon>
        <taxon>Rhodoplanes</taxon>
    </lineage>
</organism>
<dbReference type="Proteomes" id="UP000248863">
    <property type="component" value="Unassembled WGS sequence"/>
</dbReference>
<evidence type="ECO:0008006" key="5">
    <source>
        <dbReference type="Google" id="ProtNLM"/>
    </source>
</evidence>
<proteinExistence type="predicted"/>
<reference evidence="3 4" key="1">
    <citation type="submission" date="2017-07" db="EMBL/GenBank/DDBJ databases">
        <title>Draft Genome Sequences of Select Purple Nonsulfur Bacteria.</title>
        <authorList>
            <person name="Lasarre B."/>
            <person name="Mckinlay J.B."/>
        </authorList>
    </citation>
    <scope>NUCLEOTIDE SEQUENCE [LARGE SCALE GENOMIC DNA]</scope>
    <source>
        <strain evidence="3 4">DSM 11907</strain>
    </source>
</reference>
<dbReference type="OrthoDB" id="8482219at2"/>
<dbReference type="AlphaFoldDB" id="A0A327KQR3"/>